<dbReference type="EMBL" id="PQWO01000004">
    <property type="protein sequence ID" value="PZD73729.1"/>
    <property type="molecule type" value="Genomic_DNA"/>
</dbReference>
<evidence type="ECO:0000256" key="1">
    <source>
        <dbReference type="ARBA" id="ARBA00022737"/>
    </source>
</evidence>
<name>A0A2W1JK15_9CYAN</name>
<accession>A0A2W1JK15</accession>
<dbReference type="RefSeq" id="WP_110985692.1">
    <property type="nucleotide sequence ID" value="NZ_CAWNWM010000004.1"/>
</dbReference>
<dbReference type="InterPro" id="IPR043504">
    <property type="entry name" value="Peptidase_S1_PA_chymotrypsin"/>
</dbReference>
<dbReference type="Proteomes" id="UP000248857">
    <property type="component" value="Unassembled WGS sequence"/>
</dbReference>
<dbReference type="InterPro" id="IPR011990">
    <property type="entry name" value="TPR-like_helical_dom_sf"/>
</dbReference>
<dbReference type="SUPFAM" id="SSF50494">
    <property type="entry name" value="Trypsin-like serine proteases"/>
    <property type="match status" value="1"/>
</dbReference>
<dbReference type="GO" id="GO:0008233">
    <property type="term" value="F:peptidase activity"/>
    <property type="evidence" value="ECO:0007669"/>
    <property type="project" value="UniProtKB-KW"/>
</dbReference>
<keyword evidence="4" id="KW-0378">Hydrolase</keyword>
<feature type="repeat" description="TPR" evidence="3">
    <location>
        <begin position="285"/>
        <end position="318"/>
    </location>
</feature>
<feature type="repeat" description="TPR" evidence="3">
    <location>
        <begin position="251"/>
        <end position="284"/>
    </location>
</feature>
<keyword evidence="1" id="KW-0677">Repeat</keyword>
<keyword evidence="4" id="KW-0645">Protease</keyword>
<keyword evidence="2 3" id="KW-0802">TPR repeat</keyword>
<evidence type="ECO:0000256" key="3">
    <source>
        <dbReference type="PROSITE-ProRule" id="PRU00339"/>
    </source>
</evidence>
<feature type="repeat" description="TPR" evidence="3">
    <location>
        <begin position="319"/>
        <end position="352"/>
    </location>
</feature>
<dbReference type="InterPro" id="IPR009003">
    <property type="entry name" value="Peptidase_S1_PA"/>
</dbReference>
<evidence type="ECO:0000256" key="2">
    <source>
        <dbReference type="ARBA" id="ARBA00022803"/>
    </source>
</evidence>
<dbReference type="SUPFAM" id="SSF48452">
    <property type="entry name" value="TPR-like"/>
    <property type="match status" value="1"/>
</dbReference>
<gene>
    <name evidence="4" type="primary">htrA_1</name>
    <name evidence="4" type="ORF">C1752_01732</name>
</gene>
<organism evidence="4 5">
    <name type="scientific">Acaryochloris thomasi RCC1774</name>
    <dbReference type="NCBI Taxonomy" id="1764569"/>
    <lineage>
        <taxon>Bacteria</taxon>
        <taxon>Bacillati</taxon>
        <taxon>Cyanobacteriota</taxon>
        <taxon>Cyanophyceae</taxon>
        <taxon>Acaryochloridales</taxon>
        <taxon>Acaryochloridaceae</taxon>
        <taxon>Acaryochloris</taxon>
        <taxon>Acaryochloris thomasi</taxon>
    </lineage>
</organism>
<dbReference type="PANTHER" id="PTHR44858">
    <property type="entry name" value="TETRATRICOPEPTIDE REPEAT PROTEIN 6"/>
    <property type="match status" value="1"/>
</dbReference>
<keyword evidence="5" id="KW-1185">Reference proteome</keyword>
<dbReference type="PANTHER" id="PTHR44858:SF1">
    <property type="entry name" value="UDP-N-ACETYLGLUCOSAMINE--PEPTIDE N-ACETYLGLUCOSAMINYLTRANSFERASE SPINDLY-RELATED"/>
    <property type="match status" value="1"/>
</dbReference>
<dbReference type="InterPro" id="IPR050498">
    <property type="entry name" value="Ycf3"/>
</dbReference>
<sequence>MNRSSLLLSGLLGTTTALVWICPQATALSSRAISQIAKGTTVRIISQTAGSGVLIKQEGNTYTVLTAAHVVASADDYEVITPDGSRAQPTTIKKLPEVDLALVQFTSNQTHSVVELGDSGQVSEGSLSYVSGFPLRTEAISETIYNFTEGKITANAGRALQDGYALVYSNNTLPGMSGGPVLNEQGKLIGIHGRADTTERVQDQSLNPDIYIKSGFNLGIPTRTFLQLAPKTGLNLGFATPTQQTASQTTADDYFLQAQAQIDREEYEDAIATLTQAIDLNPDYSAAYAQRGFAQARLAKASAALADSEQAIRLDPQNFRAYLVRGLVRSRIGETQEALADAEKGVSLQPNFAGSYGLRGTLRLLLEDYSGAVTDLKKTAELMRSQGNTAQAESIEQGITVFSKLQQGKGTFNHYLARAAVRIQLKDIQGAASDFQDAAALAQQQRQLPQYLIAKSMLRITDASIARRYATQDDPQTTFPNAEGMLVQLNQALRNDPNDGNSYRFRGTLLAELFNRPQQALADIQKAAAYFQDQKDTTNYQLMTSYIEALK</sequence>
<dbReference type="SMART" id="SM00028">
    <property type="entry name" value="TPR"/>
    <property type="match status" value="5"/>
</dbReference>
<dbReference type="OrthoDB" id="561030at2"/>
<dbReference type="Pfam" id="PF13365">
    <property type="entry name" value="Trypsin_2"/>
    <property type="match status" value="1"/>
</dbReference>
<dbReference type="Gene3D" id="1.25.40.10">
    <property type="entry name" value="Tetratricopeptide repeat domain"/>
    <property type="match status" value="3"/>
</dbReference>
<dbReference type="EC" id="3.4.21.107" evidence="4"/>
<evidence type="ECO:0000313" key="4">
    <source>
        <dbReference type="EMBL" id="PZD73729.1"/>
    </source>
</evidence>
<dbReference type="GO" id="GO:0006508">
    <property type="term" value="P:proteolysis"/>
    <property type="evidence" value="ECO:0007669"/>
    <property type="project" value="UniProtKB-KW"/>
</dbReference>
<reference evidence="4 5" key="1">
    <citation type="journal article" date="2018" name="Sci. Rep.">
        <title>A novel species of the marine cyanobacterium Acaryochloris with a unique pigment content and lifestyle.</title>
        <authorList>
            <person name="Partensky F."/>
            <person name="Six C."/>
            <person name="Ratin M."/>
            <person name="Garczarek L."/>
            <person name="Vaulot D."/>
            <person name="Probert I."/>
            <person name="Calteau A."/>
            <person name="Gourvil P."/>
            <person name="Marie D."/>
            <person name="Grebert T."/>
            <person name="Bouchier C."/>
            <person name="Le Panse S."/>
            <person name="Gachenot M."/>
            <person name="Rodriguez F."/>
            <person name="Garrido J.L."/>
        </authorList>
    </citation>
    <scope>NUCLEOTIDE SEQUENCE [LARGE SCALE GENOMIC DNA]</scope>
    <source>
        <strain evidence="4 5">RCC1774</strain>
    </source>
</reference>
<dbReference type="InterPro" id="IPR019734">
    <property type="entry name" value="TPR_rpt"/>
</dbReference>
<evidence type="ECO:0000313" key="5">
    <source>
        <dbReference type="Proteomes" id="UP000248857"/>
    </source>
</evidence>
<dbReference type="Pfam" id="PF13414">
    <property type="entry name" value="TPR_11"/>
    <property type="match status" value="1"/>
</dbReference>
<dbReference type="PROSITE" id="PS50005">
    <property type="entry name" value="TPR"/>
    <property type="match status" value="3"/>
</dbReference>
<proteinExistence type="predicted"/>
<protein>
    <submittedName>
        <fullName evidence="4">Serine protease Do-like HtrA</fullName>
        <ecNumber evidence="4">3.4.21.107</ecNumber>
    </submittedName>
</protein>
<dbReference type="AlphaFoldDB" id="A0A2W1JK15"/>
<comment type="caution">
    <text evidence="4">The sequence shown here is derived from an EMBL/GenBank/DDBJ whole genome shotgun (WGS) entry which is preliminary data.</text>
</comment>
<dbReference type="Gene3D" id="2.40.10.10">
    <property type="entry name" value="Trypsin-like serine proteases"/>
    <property type="match status" value="2"/>
</dbReference>